<dbReference type="VEuPathDB" id="VectorBase:GPPI022263"/>
<evidence type="ECO:0000256" key="1">
    <source>
        <dbReference type="SAM" id="Phobius"/>
    </source>
</evidence>
<keyword evidence="3" id="KW-1185">Reference proteome</keyword>
<dbReference type="AlphaFoldDB" id="A0A1B0B8F9"/>
<keyword evidence="1" id="KW-1133">Transmembrane helix</keyword>
<feature type="transmembrane region" description="Helical" evidence="1">
    <location>
        <begin position="113"/>
        <end position="134"/>
    </location>
</feature>
<proteinExistence type="predicted"/>
<protein>
    <submittedName>
        <fullName evidence="2">Uncharacterized protein</fullName>
    </submittedName>
</protein>
<dbReference type="EMBL" id="JXJN01009933">
    <property type="status" value="NOT_ANNOTATED_CDS"/>
    <property type="molecule type" value="Genomic_DNA"/>
</dbReference>
<reference evidence="3" key="1">
    <citation type="submission" date="2015-01" db="EMBL/GenBank/DDBJ databases">
        <authorList>
            <person name="Aksoy S."/>
            <person name="Warren W."/>
            <person name="Wilson R.K."/>
        </authorList>
    </citation>
    <scope>NUCLEOTIDE SEQUENCE [LARGE SCALE GENOMIC DNA]</scope>
    <source>
        <strain evidence="3">IAEA</strain>
    </source>
</reference>
<keyword evidence="1" id="KW-0812">Transmembrane</keyword>
<dbReference type="Proteomes" id="UP000092460">
    <property type="component" value="Unassembled WGS sequence"/>
</dbReference>
<keyword evidence="1" id="KW-0472">Membrane</keyword>
<sequence length="154" mass="16144">MYLVFYRIICINFLKGGRGKEPIKVLALPGSMELQTTEDTLVPPITTPPPIFDELPSLSLFHEVTGMVLLLLDVGRPNEVPGEGCAAEFWPAATAAAATAAAWDCIKPCICKLAAAAATAIVIGIIFSDLLYVAGSGQTTVTSIHLRAVTSAGS</sequence>
<name>A0A1B0B8F9_9MUSC</name>
<accession>A0A1B0B8F9</accession>
<evidence type="ECO:0000313" key="3">
    <source>
        <dbReference type="Proteomes" id="UP000092460"/>
    </source>
</evidence>
<evidence type="ECO:0000313" key="2">
    <source>
        <dbReference type="EnsemblMetazoa" id="GPPI022263-PA"/>
    </source>
</evidence>
<reference evidence="2" key="2">
    <citation type="submission" date="2020-05" db="UniProtKB">
        <authorList>
            <consortium name="EnsemblMetazoa"/>
        </authorList>
    </citation>
    <scope>IDENTIFICATION</scope>
    <source>
        <strain evidence="2">IAEA</strain>
    </source>
</reference>
<organism evidence="2 3">
    <name type="scientific">Glossina palpalis gambiensis</name>
    <dbReference type="NCBI Taxonomy" id="67801"/>
    <lineage>
        <taxon>Eukaryota</taxon>
        <taxon>Metazoa</taxon>
        <taxon>Ecdysozoa</taxon>
        <taxon>Arthropoda</taxon>
        <taxon>Hexapoda</taxon>
        <taxon>Insecta</taxon>
        <taxon>Pterygota</taxon>
        <taxon>Neoptera</taxon>
        <taxon>Endopterygota</taxon>
        <taxon>Diptera</taxon>
        <taxon>Brachycera</taxon>
        <taxon>Muscomorpha</taxon>
        <taxon>Hippoboscoidea</taxon>
        <taxon>Glossinidae</taxon>
        <taxon>Glossina</taxon>
    </lineage>
</organism>
<dbReference type="EnsemblMetazoa" id="GPPI022263-RA">
    <property type="protein sequence ID" value="GPPI022263-PA"/>
    <property type="gene ID" value="GPPI022263"/>
</dbReference>